<evidence type="ECO:0000256" key="3">
    <source>
        <dbReference type="ARBA" id="ARBA00022691"/>
    </source>
</evidence>
<keyword evidence="1 5" id="KW-0489">Methyltransferase</keyword>
<dbReference type="GO" id="GO:0008168">
    <property type="term" value="F:methyltransferase activity"/>
    <property type="evidence" value="ECO:0007669"/>
    <property type="project" value="UniProtKB-KW"/>
</dbReference>
<dbReference type="Gene3D" id="3.40.50.150">
    <property type="entry name" value="Vaccinia Virus protein VP39"/>
    <property type="match status" value="1"/>
</dbReference>
<comment type="caution">
    <text evidence="5">The sequence shown here is derived from an EMBL/GenBank/DDBJ whole genome shotgun (WGS) entry which is preliminary data.</text>
</comment>
<dbReference type="InterPro" id="IPR029063">
    <property type="entry name" value="SAM-dependent_MTases_sf"/>
</dbReference>
<sequence length="228" mass="24465">MEVSSAWERHATDWITWARTPGHDAFWSDTWPAVRALLPEPGERTLDLGSGEGRLSRELAALGHRVVGLDRSPTLARAARDAADLPVALADAAAVPFADGAFDLVVACMVLHDVDDLAATGAEIARVLRPGGRLVVAIVHPFITARDDELSGTDEFRVGRPYLAPRRFADRAERDGLAMTFESVHRPLSAYVAALGAHGLGITDLHEAGPRVVPWLLTFAATRLPTGA</sequence>
<gene>
    <name evidence="5" type="ORF">K8U61_01270</name>
</gene>
<evidence type="ECO:0000256" key="1">
    <source>
        <dbReference type="ARBA" id="ARBA00022603"/>
    </source>
</evidence>
<feature type="domain" description="Methyltransferase type 11" evidence="4">
    <location>
        <begin position="46"/>
        <end position="136"/>
    </location>
</feature>
<protein>
    <submittedName>
        <fullName evidence="5">Class I SAM-dependent methyltransferase</fullName>
    </submittedName>
</protein>
<organism evidence="5 6">
    <name type="scientific">Nocardioides mangrovi</name>
    <dbReference type="NCBI Taxonomy" id="2874580"/>
    <lineage>
        <taxon>Bacteria</taxon>
        <taxon>Bacillati</taxon>
        <taxon>Actinomycetota</taxon>
        <taxon>Actinomycetes</taxon>
        <taxon>Propionibacteriales</taxon>
        <taxon>Nocardioidaceae</taxon>
        <taxon>Nocardioides</taxon>
    </lineage>
</organism>
<dbReference type="InterPro" id="IPR013216">
    <property type="entry name" value="Methyltransf_11"/>
</dbReference>
<name>A0ABS7U742_9ACTN</name>
<evidence type="ECO:0000313" key="6">
    <source>
        <dbReference type="Proteomes" id="UP000780875"/>
    </source>
</evidence>
<dbReference type="PANTHER" id="PTHR43464">
    <property type="entry name" value="METHYLTRANSFERASE"/>
    <property type="match status" value="1"/>
</dbReference>
<keyword evidence="6" id="KW-1185">Reference proteome</keyword>
<reference evidence="5 6" key="1">
    <citation type="submission" date="2021-09" db="EMBL/GenBank/DDBJ databases">
        <title>Whole genome sequence of Nocardioides sp. GBK3QG-3.</title>
        <authorList>
            <person name="Tuo L."/>
        </authorList>
    </citation>
    <scope>NUCLEOTIDE SEQUENCE [LARGE SCALE GENOMIC DNA]</scope>
    <source>
        <strain evidence="5 6">GBK3QG-3</strain>
    </source>
</reference>
<dbReference type="RefSeq" id="WP_224121146.1">
    <property type="nucleotide sequence ID" value="NZ_JAIQZJ010000001.1"/>
</dbReference>
<dbReference type="CDD" id="cd02440">
    <property type="entry name" value="AdoMet_MTases"/>
    <property type="match status" value="1"/>
</dbReference>
<proteinExistence type="predicted"/>
<evidence type="ECO:0000259" key="4">
    <source>
        <dbReference type="Pfam" id="PF08241"/>
    </source>
</evidence>
<dbReference type="Proteomes" id="UP000780875">
    <property type="component" value="Unassembled WGS sequence"/>
</dbReference>
<accession>A0ABS7U742</accession>
<dbReference type="SUPFAM" id="SSF53335">
    <property type="entry name" value="S-adenosyl-L-methionine-dependent methyltransferases"/>
    <property type="match status" value="1"/>
</dbReference>
<dbReference type="EMBL" id="JAIQZJ010000001">
    <property type="protein sequence ID" value="MBZ5736774.1"/>
    <property type="molecule type" value="Genomic_DNA"/>
</dbReference>
<keyword evidence="3" id="KW-0949">S-adenosyl-L-methionine</keyword>
<evidence type="ECO:0000256" key="2">
    <source>
        <dbReference type="ARBA" id="ARBA00022679"/>
    </source>
</evidence>
<dbReference type="PANTHER" id="PTHR43464:SF19">
    <property type="entry name" value="UBIQUINONE BIOSYNTHESIS O-METHYLTRANSFERASE, MITOCHONDRIAL"/>
    <property type="match status" value="1"/>
</dbReference>
<evidence type="ECO:0000313" key="5">
    <source>
        <dbReference type="EMBL" id="MBZ5736774.1"/>
    </source>
</evidence>
<keyword evidence="2" id="KW-0808">Transferase</keyword>
<dbReference type="Pfam" id="PF08241">
    <property type="entry name" value="Methyltransf_11"/>
    <property type="match status" value="1"/>
</dbReference>
<dbReference type="GO" id="GO:0032259">
    <property type="term" value="P:methylation"/>
    <property type="evidence" value="ECO:0007669"/>
    <property type="project" value="UniProtKB-KW"/>
</dbReference>